<accession>A0A3N4HUM5</accession>
<evidence type="ECO:0000313" key="2">
    <source>
        <dbReference type="Proteomes" id="UP000275078"/>
    </source>
</evidence>
<sequence length="197" mass="21339">MSTAPTQGTNTRTKGITTTDILNTVNAINSQTIDIMMTTMSSTMSTAQIESINACTDGMTTTELINTSIAISSQNLKMAMTTMSSTVSTERTQTALFPDFLRLGLSTTQSTNTCTNGLTVTDSLNSIIAINSQVITIMNLLDILNALEAEKLHASSSNDPLCRLLYQQLESDINAHWQIAIEKGWADRDRKGMGSFL</sequence>
<gene>
    <name evidence="1" type="ORF">BJ508DRAFT_330068</name>
</gene>
<evidence type="ECO:0000313" key="1">
    <source>
        <dbReference type="EMBL" id="RPA77573.1"/>
    </source>
</evidence>
<proteinExistence type="predicted"/>
<dbReference type="Proteomes" id="UP000275078">
    <property type="component" value="Unassembled WGS sequence"/>
</dbReference>
<keyword evidence="2" id="KW-1185">Reference proteome</keyword>
<dbReference type="AlphaFoldDB" id="A0A3N4HUM5"/>
<reference evidence="1 2" key="1">
    <citation type="journal article" date="2018" name="Nat. Ecol. Evol.">
        <title>Pezizomycetes genomes reveal the molecular basis of ectomycorrhizal truffle lifestyle.</title>
        <authorList>
            <person name="Murat C."/>
            <person name="Payen T."/>
            <person name="Noel B."/>
            <person name="Kuo A."/>
            <person name="Morin E."/>
            <person name="Chen J."/>
            <person name="Kohler A."/>
            <person name="Krizsan K."/>
            <person name="Balestrini R."/>
            <person name="Da Silva C."/>
            <person name="Montanini B."/>
            <person name="Hainaut M."/>
            <person name="Levati E."/>
            <person name="Barry K.W."/>
            <person name="Belfiori B."/>
            <person name="Cichocki N."/>
            <person name="Clum A."/>
            <person name="Dockter R.B."/>
            <person name="Fauchery L."/>
            <person name="Guy J."/>
            <person name="Iotti M."/>
            <person name="Le Tacon F."/>
            <person name="Lindquist E.A."/>
            <person name="Lipzen A."/>
            <person name="Malagnac F."/>
            <person name="Mello A."/>
            <person name="Molinier V."/>
            <person name="Miyauchi S."/>
            <person name="Poulain J."/>
            <person name="Riccioni C."/>
            <person name="Rubini A."/>
            <person name="Sitrit Y."/>
            <person name="Splivallo R."/>
            <person name="Traeger S."/>
            <person name="Wang M."/>
            <person name="Zifcakova L."/>
            <person name="Wipf D."/>
            <person name="Zambonelli A."/>
            <person name="Paolocci F."/>
            <person name="Nowrousian M."/>
            <person name="Ottonello S."/>
            <person name="Baldrian P."/>
            <person name="Spatafora J.W."/>
            <person name="Henrissat B."/>
            <person name="Nagy L.G."/>
            <person name="Aury J.M."/>
            <person name="Wincker P."/>
            <person name="Grigoriev I.V."/>
            <person name="Bonfante P."/>
            <person name="Martin F.M."/>
        </authorList>
    </citation>
    <scope>NUCLEOTIDE SEQUENCE [LARGE SCALE GENOMIC DNA]</scope>
    <source>
        <strain evidence="1 2">RN42</strain>
    </source>
</reference>
<dbReference type="EMBL" id="ML119724">
    <property type="protein sequence ID" value="RPA77573.1"/>
    <property type="molecule type" value="Genomic_DNA"/>
</dbReference>
<name>A0A3N4HUM5_ASCIM</name>
<protein>
    <submittedName>
        <fullName evidence="1">Uncharacterized protein</fullName>
    </submittedName>
</protein>
<organism evidence="1 2">
    <name type="scientific">Ascobolus immersus RN42</name>
    <dbReference type="NCBI Taxonomy" id="1160509"/>
    <lineage>
        <taxon>Eukaryota</taxon>
        <taxon>Fungi</taxon>
        <taxon>Dikarya</taxon>
        <taxon>Ascomycota</taxon>
        <taxon>Pezizomycotina</taxon>
        <taxon>Pezizomycetes</taxon>
        <taxon>Pezizales</taxon>
        <taxon>Ascobolaceae</taxon>
        <taxon>Ascobolus</taxon>
    </lineage>
</organism>